<reference evidence="3 4" key="1">
    <citation type="journal article" date="2019" name="Int. J. Syst. Evol. Microbiol.">
        <title>The Global Catalogue of Microorganisms (GCM) 10K type strain sequencing project: providing services to taxonomists for standard genome sequencing and annotation.</title>
        <authorList>
            <consortium name="The Broad Institute Genomics Platform"/>
            <consortium name="The Broad Institute Genome Sequencing Center for Infectious Disease"/>
            <person name="Wu L."/>
            <person name="Ma J."/>
        </authorList>
    </citation>
    <scope>NUCLEOTIDE SEQUENCE [LARGE SCALE GENOMIC DNA]</scope>
    <source>
        <strain evidence="3 4">GX21</strain>
    </source>
</reference>
<evidence type="ECO:0000313" key="3">
    <source>
        <dbReference type="EMBL" id="MFC7257080.1"/>
    </source>
</evidence>
<dbReference type="GO" id="GO:0004175">
    <property type="term" value="F:endopeptidase activity"/>
    <property type="evidence" value="ECO:0007669"/>
    <property type="project" value="UniProtKB-ARBA"/>
</dbReference>
<evidence type="ECO:0000259" key="2">
    <source>
        <dbReference type="Pfam" id="PF02517"/>
    </source>
</evidence>
<gene>
    <name evidence="3" type="ORF">ACFQKE_17620</name>
</gene>
<name>A0ABD6A2C0_9EURY</name>
<keyword evidence="4" id="KW-1185">Reference proteome</keyword>
<feature type="transmembrane region" description="Helical" evidence="1">
    <location>
        <begin position="68"/>
        <end position="84"/>
    </location>
</feature>
<dbReference type="EC" id="3.4.-.-" evidence="3"/>
<keyword evidence="3" id="KW-0378">Hydrolase</keyword>
<dbReference type="RefSeq" id="WP_379706875.1">
    <property type="nucleotide sequence ID" value="NZ_JBHTAT010000004.1"/>
</dbReference>
<feature type="transmembrane region" description="Helical" evidence="1">
    <location>
        <begin position="236"/>
        <end position="259"/>
    </location>
</feature>
<keyword evidence="1" id="KW-1133">Transmembrane helix</keyword>
<dbReference type="EMBL" id="JBHTAT010000004">
    <property type="protein sequence ID" value="MFC7257080.1"/>
    <property type="molecule type" value="Genomic_DNA"/>
</dbReference>
<evidence type="ECO:0000313" key="4">
    <source>
        <dbReference type="Proteomes" id="UP001596434"/>
    </source>
</evidence>
<protein>
    <submittedName>
        <fullName evidence="3">CPBP family intramembrane glutamic endopeptidase</fullName>
        <ecNumber evidence="3">3.4.-.-</ecNumber>
    </submittedName>
</protein>
<accession>A0ABD6A2C0</accession>
<feature type="domain" description="CAAX prenyl protease 2/Lysostaphin resistance protein A-like" evidence="2">
    <location>
        <begin position="149"/>
        <end position="246"/>
    </location>
</feature>
<feature type="transmembrane region" description="Helical" evidence="1">
    <location>
        <begin position="212"/>
        <end position="229"/>
    </location>
</feature>
<organism evidence="3 4">
    <name type="scientific">Haloplanus litoreus</name>
    <dbReference type="NCBI Taxonomy" id="767515"/>
    <lineage>
        <taxon>Archaea</taxon>
        <taxon>Methanobacteriati</taxon>
        <taxon>Methanobacteriota</taxon>
        <taxon>Stenosarchaea group</taxon>
        <taxon>Halobacteria</taxon>
        <taxon>Halobacteriales</taxon>
        <taxon>Haloferacaceae</taxon>
        <taxon>Haloplanus</taxon>
    </lineage>
</organism>
<dbReference type="Proteomes" id="UP001596434">
    <property type="component" value="Unassembled WGS sequence"/>
</dbReference>
<dbReference type="InterPro" id="IPR003675">
    <property type="entry name" value="Rce1/LyrA-like_dom"/>
</dbReference>
<dbReference type="AlphaFoldDB" id="A0ABD6A2C0"/>
<feature type="transmembrane region" description="Helical" evidence="1">
    <location>
        <begin position="25"/>
        <end position="56"/>
    </location>
</feature>
<comment type="caution">
    <text evidence="3">The sequence shown here is derived from an EMBL/GenBank/DDBJ whole genome shotgun (WGS) entry which is preliminary data.</text>
</comment>
<keyword evidence="1" id="KW-0812">Transmembrane</keyword>
<proteinExistence type="predicted"/>
<dbReference type="Pfam" id="PF02517">
    <property type="entry name" value="Rce1-like"/>
    <property type="match status" value="1"/>
</dbReference>
<feature type="transmembrane region" description="Helical" evidence="1">
    <location>
        <begin position="104"/>
        <end position="127"/>
    </location>
</feature>
<dbReference type="GeneID" id="96955369"/>
<dbReference type="GO" id="GO:0080120">
    <property type="term" value="P:CAAX-box protein maturation"/>
    <property type="evidence" value="ECO:0007669"/>
    <property type="project" value="UniProtKB-ARBA"/>
</dbReference>
<sequence length="261" mass="28394">MWFIVNLSSEISDALETRRGRRVRAVFAGLGITVGALLAGLIGVISMGGLVSVFGLGESPIVRVLQGNYIQVGFAGFAVAYLFWQREWDRYVKIRRPTLEDAGWIVGLPLLFAAQGFVLPPVLAAVGLPHPQPGTGMEELALETRPLLWPVAFIGMYLFAAPAEELVYRGIVQGRLRATFDTFGVVILGGLLFGVMHFLVGLMTQGVSFGGSLYWGIDTVVPGLAWGYAYERTENLLVPAVTHAMVWTIALHEIVLHVLTV</sequence>
<keyword evidence="1" id="KW-0472">Membrane</keyword>
<evidence type="ECO:0000256" key="1">
    <source>
        <dbReference type="SAM" id="Phobius"/>
    </source>
</evidence>
<feature type="transmembrane region" description="Helical" evidence="1">
    <location>
        <begin position="147"/>
        <end position="168"/>
    </location>
</feature>
<feature type="transmembrane region" description="Helical" evidence="1">
    <location>
        <begin position="180"/>
        <end position="200"/>
    </location>
</feature>